<dbReference type="InterPro" id="IPR028156">
    <property type="entry name" value="RIP"/>
</dbReference>
<dbReference type="InterPro" id="IPR028158">
    <property type="entry name" value="RPA_interact_N_dom"/>
</dbReference>
<protein>
    <recommendedName>
        <fullName evidence="3">RPA-interacting protein N-terminal domain-containing protein</fullName>
    </recommendedName>
</protein>
<feature type="compositionally biased region" description="Low complexity" evidence="2">
    <location>
        <begin position="33"/>
        <end position="55"/>
    </location>
</feature>
<evidence type="ECO:0000259" key="3">
    <source>
        <dbReference type="Pfam" id="PF14766"/>
    </source>
</evidence>
<evidence type="ECO:0000313" key="4">
    <source>
        <dbReference type="EMBL" id="CAD9348724.1"/>
    </source>
</evidence>
<feature type="domain" description="RPA-interacting protein N-terminal" evidence="3">
    <location>
        <begin position="53"/>
        <end position="81"/>
    </location>
</feature>
<sequence length="384" mass="42894">MMIMSSTPPRRRQLSNQRNHHRPSIKQHPKGGKSFSSPSKLSSLSATSSPASSSSPWKQALKQNCIERARKKRRDLVLRSRTSLAVAGSSSLPSSPFHVLNQPKEEAARNVVEEELRASGCSVAVASSPFSVPTTLNLAGARPSLDSVTSSLGVIPENNLFASQNMIEEEEEHLITEQEYLELMKEVEEELQREEAMLAEEVRERKREMECMEAQIAEYEEWCYNQEDTFTTPRIMVGQQQQQPQHLQSQMQLQHQQNEAPSVACPICVSGFLCHDERNHSIFCTNHHRNTIAAGATALSSCSFCWSYNKENMPQLHSSQMSSPLLCVKDQIQLAYEEHSAVCGGMLRFWMDHHSSLNAGGGYVGRSPTLRAGCETCHANVPIL</sequence>
<feature type="region of interest" description="Disordered" evidence="2">
    <location>
        <begin position="1"/>
        <end position="60"/>
    </location>
</feature>
<dbReference type="PANTHER" id="PTHR31742:SF1">
    <property type="entry name" value="RPA-INTERACTING PROTEIN"/>
    <property type="match status" value="1"/>
</dbReference>
<dbReference type="PANTHER" id="PTHR31742">
    <property type="entry name" value="RPA-INTERACTING PROTEIN RPAIN"/>
    <property type="match status" value="1"/>
</dbReference>
<reference evidence="4" key="1">
    <citation type="submission" date="2021-01" db="EMBL/GenBank/DDBJ databases">
        <authorList>
            <person name="Corre E."/>
            <person name="Pelletier E."/>
            <person name="Niang G."/>
            <person name="Scheremetjew M."/>
            <person name="Finn R."/>
            <person name="Kale V."/>
            <person name="Holt S."/>
            <person name="Cochrane G."/>
            <person name="Meng A."/>
            <person name="Brown T."/>
            <person name="Cohen L."/>
        </authorList>
    </citation>
    <scope>NUCLEOTIDE SEQUENCE</scope>
    <source>
        <strain evidence="4">Pop2</strain>
    </source>
</reference>
<dbReference type="AlphaFoldDB" id="A0A7S1ZTM8"/>
<evidence type="ECO:0000256" key="1">
    <source>
        <dbReference type="SAM" id="Coils"/>
    </source>
</evidence>
<dbReference type="GO" id="GO:0006606">
    <property type="term" value="P:protein import into nucleus"/>
    <property type="evidence" value="ECO:0007669"/>
    <property type="project" value="TreeGrafter"/>
</dbReference>
<gene>
    <name evidence="4" type="ORF">DBRI1063_LOCUS20570</name>
</gene>
<organism evidence="4">
    <name type="scientific">Ditylum brightwellii</name>
    <dbReference type="NCBI Taxonomy" id="49249"/>
    <lineage>
        <taxon>Eukaryota</taxon>
        <taxon>Sar</taxon>
        <taxon>Stramenopiles</taxon>
        <taxon>Ochrophyta</taxon>
        <taxon>Bacillariophyta</taxon>
        <taxon>Mediophyceae</taxon>
        <taxon>Lithodesmiophycidae</taxon>
        <taxon>Lithodesmiales</taxon>
        <taxon>Lithodesmiaceae</taxon>
        <taxon>Ditylum</taxon>
    </lineage>
</organism>
<feature type="compositionally biased region" description="Basic residues" evidence="2">
    <location>
        <begin position="9"/>
        <end position="31"/>
    </location>
</feature>
<dbReference type="GO" id="GO:0005634">
    <property type="term" value="C:nucleus"/>
    <property type="evidence" value="ECO:0007669"/>
    <property type="project" value="TreeGrafter"/>
</dbReference>
<keyword evidence="1" id="KW-0175">Coiled coil</keyword>
<dbReference type="EMBL" id="HBGN01031863">
    <property type="protein sequence ID" value="CAD9348724.1"/>
    <property type="molecule type" value="Transcribed_RNA"/>
</dbReference>
<dbReference type="Pfam" id="PF14766">
    <property type="entry name" value="RPA_interact_N"/>
    <property type="match status" value="1"/>
</dbReference>
<accession>A0A7S1ZTM8</accession>
<proteinExistence type="predicted"/>
<feature type="coiled-coil region" evidence="1">
    <location>
        <begin position="177"/>
        <end position="208"/>
    </location>
</feature>
<name>A0A7S1ZTM8_9STRA</name>
<evidence type="ECO:0000256" key="2">
    <source>
        <dbReference type="SAM" id="MobiDB-lite"/>
    </source>
</evidence>